<accession>M4Z234</accession>
<dbReference type="PANTHER" id="PTHR34129">
    <property type="entry name" value="BLR1139 PROTEIN"/>
    <property type="match status" value="1"/>
</dbReference>
<evidence type="ECO:0000313" key="2">
    <source>
        <dbReference type="Proteomes" id="UP000011841"/>
    </source>
</evidence>
<gene>
    <name evidence="1" type="ORF">S58_07080</name>
</gene>
<dbReference type="Gene3D" id="3.20.170.20">
    <property type="entry name" value="Protein of unknown function DUF952"/>
    <property type="match status" value="1"/>
</dbReference>
<evidence type="ECO:0000313" key="1">
    <source>
        <dbReference type="EMBL" id="BAM86721.1"/>
    </source>
</evidence>
<dbReference type="STRING" id="1245469.S58_07080"/>
<reference evidence="1 2" key="1">
    <citation type="journal article" date="2013" name="Appl. Environ. Microbiol.">
        <title>Genome analysis suggests that the soil oligotrophic bacterium Agromonas oligotrophica (Bradyrhizobium oligotrophicum) is a nitrogen-fixing symbiont of Aeschynomene indica.</title>
        <authorList>
            <person name="Okubo T."/>
            <person name="Fukushima S."/>
            <person name="Itakura M."/>
            <person name="Oshima K."/>
            <person name="Longtonglang A."/>
            <person name="Teaumroong N."/>
            <person name="Mitsui H."/>
            <person name="Hattori M."/>
            <person name="Hattori R."/>
            <person name="Hattori T."/>
            <person name="Minamisawa K."/>
        </authorList>
    </citation>
    <scope>NUCLEOTIDE SEQUENCE [LARGE SCALE GENOMIC DNA]</scope>
    <source>
        <strain evidence="1 2">S58</strain>
    </source>
</reference>
<dbReference type="Proteomes" id="UP000011841">
    <property type="component" value="Chromosome"/>
</dbReference>
<protein>
    <recommendedName>
        <fullName evidence="3">DUF952 domain-containing protein</fullName>
    </recommendedName>
</protein>
<dbReference type="EMBL" id="AP012603">
    <property type="protein sequence ID" value="BAM86721.1"/>
    <property type="molecule type" value="Genomic_DNA"/>
</dbReference>
<dbReference type="SUPFAM" id="SSF56399">
    <property type="entry name" value="ADP-ribosylation"/>
    <property type="match status" value="1"/>
</dbReference>
<dbReference type="Pfam" id="PF06108">
    <property type="entry name" value="DUF952"/>
    <property type="match status" value="1"/>
</dbReference>
<dbReference type="AlphaFoldDB" id="M4Z234"/>
<keyword evidence="2" id="KW-1185">Reference proteome</keyword>
<name>M4Z234_9BRAD</name>
<dbReference type="eggNOG" id="COG3502">
    <property type="taxonomic scope" value="Bacteria"/>
</dbReference>
<sequence length="143" mass="15990">MLEFAVPCRYGRSFGENTSKLKIKPGPRDVPKIYKICSASAWREAERLGVYHGSADDVRDGFIHFSTAPQVPETARKHFFGQSALFLVEVEADALGERLRWERSRNDDLFPHLYGELDLGAVTAVHQMHSRADGGHDLPGLVP</sequence>
<proteinExistence type="predicted"/>
<organism evidence="1 2">
    <name type="scientific">Bradyrhizobium oligotrophicum S58</name>
    <dbReference type="NCBI Taxonomy" id="1245469"/>
    <lineage>
        <taxon>Bacteria</taxon>
        <taxon>Pseudomonadati</taxon>
        <taxon>Pseudomonadota</taxon>
        <taxon>Alphaproteobacteria</taxon>
        <taxon>Hyphomicrobiales</taxon>
        <taxon>Nitrobacteraceae</taxon>
        <taxon>Bradyrhizobium</taxon>
    </lineage>
</organism>
<dbReference type="PATRIC" id="fig|1245469.3.peg.726"/>
<dbReference type="PANTHER" id="PTHR34129:SF1">
    <property type="entry name" value="DUF952 DOMAIN-CONTAINING PROTEIN"/>
    <property type="match status" value="1"/>
</dbReference>
<dbReference type="InterPro" id="IPR009297">
    <property type="entry name" value="DUF952"/>
</dbReference>
<dbReference type="HOGENOM" id="CLU_129452_0_0_5"/>
<dbReference type="KEGG" id="aol:S58_07080"/>
<evidence type="ECO:0008006" key="3">
    <source>
        <dbReference type="Google" id="ProtNLM"/>
    </source>
</evidence>